<dbReference type="InterPro" id="IPR000683">
    <property type="entry name" value="Gfo/Idh/MocA-like_OxRdtase_N"/>
</dbReference>
<dbReference type="KEGG" id="chya:V22_21320"/>
<feature type="domain" description="Gfo/Idh/MocA-like oxidoreductase N-terminal" evidence="1">
    <location>
        <begin position="8"/>
        <end position="127"/>
    </location>
</feature>
<gene>
    <name evidence="3" type="primary">ycjS_4</name>
    <name evidence="3" type="ORF">V22_21320</name>
</gene>
<dbReference type="SUPFAM" id="SSF51735">
    <property type="entry name" value="NAD(P)-binding Rossmann-fold domains"/>
    <property type="match status" value="1"/>
</dbReference>
<dbReference type="EC" id="1.-.-.-" evidence="3"/>
<name>A0A517T959_9PLAN</name>
<feature type="domain" description="GFO/IDH/MocA-like oxidoreductase" evidence="2">
    <location>
        <begin position="139"/>
        <end position="262"/>
    </location>
</feature>
<sequence length="348" mass="38069">MASEPDKIKIGILGTGWVAGAHAEAFSAIPGCEVAALYSRDINRAATRIQEMGLSNAEPYDNLELLLNNPEIDVISICSMHHEHPQQTIAAAQAGKHLVIEKPLATSPEAISEMVSAVNKAGVKTSVCFELRFIGLMNNIKSFVDQGLLGNIFYGQCSYFHGIGPWYRQWSWNKQQKFGGSAILTAGCHALDFLLETVDSKVKTVSAVSNRSTGNPLEYDYDTNIAAVLEFENGTIGQFSTSIECRQPYQFPVLLQGELGTIWNDQISSTKWPGLKYGEWAKIPTSLPDSGDVSDHPYQSQFEHLLSCIKNDEEPTNSLANCLHTHEVTFAIDEAAKSGRKTDVASIA</sequence>
<dbReference type="Proteomes" id="UP000319976">
    <property type="component" value="Chromosome"/>
</dbReference>
<dbReference type="InterPro" id="IPR051450">
    <property type="entry name" value="Gfo/Idh/MocA_Oxidoreductases"/>
</dbReference>
<dbReference type="GO" id="GO:0016491">
    <property type="term" value="F:oxidoreductase activity"/>
    <property type="evidence" value="ECO:0007669"/>
    <property type="project" value="UniProtKB-KW"/>
</dbReference>
<dbReference type="EMBL" id="CP036316">
    <property type="protein sequence ID" value="QDT64889.1"/>
    <property type="molecule type" value="Genomic_DNA"/>
</dbReference>
<dbReference type="SUPFAM" id="SSF55347">
    <property type="entry name" value="Glyceraldehyde-3-phosphate dehydrogenase-like, C-terminal domain"/>
    <property type="match status" value="1"/>
</dbReference>
<dbReference type="GO" id="GO:0000166">
    <property type="term" value="F:nucleotide binding"/>
    <property type="evidence" value="ECO:0007669"/>
    <property type="project" value="InterPro"/>
</dbReference>
<dbReference type="Gene3D" id="3.30.360.10">
    <property type="entry name" value="Dihydrodipicolinate Reductase, domain 2"/>
    <property type="match status" value="1"/>
</dbReference>
<dbReference type="Pfam" id="PF01408">
    <property type="entry name" value="GFO_IDH_MocA"/>
    <property type="match status" value="1"/>
</dbReference>
<accession>A0A517T959</accession>
<keyword evidence="4" id="KW-1185">Reference proteome</keyword>
<reference evidence="3 4" key="1">
    <citation type="submission" date="2019-02" db="EMBL/GenBank/DDBJ databases">
        <title>Deep-cultivation of Planctomycetes and their phenomic and genomic characterization uncovers novel biology.</title>
        <authorList>
            <person name="Wiegand S."/>
            <person name="Jogler M."/>
            <person name="Boedeker C."/>
            <person name="Pinto D."/>
            <person name="Vollmers J."/>
            <person name="Rivas-Marin E."/>
            <person name="Kohn T."/>
            <person name="Peeters S.H."/>
            <person name="Heuer A."/>
            <person name="Rast P."/>
            <person name="Oberbeckmann S."/>
            <person name="Bunk B."/>
            <person name="Jeske O."/>
            <person name="Meyerdierks A."/>
            <person name="Storesund J.E."/>
            <person name="Kallscheuer N."/>
            <person name="Luecker S."/>
            <person name="Lage O.M."/>
            <person name="Pohl T."/>
            <person name="Merkel B.J."/>
            <person name="Hornburger P."/>
            <person name="Mueller R.-W."/>
            <person name="Bruemmer F."/>
            <person name="Labrenz M."/>
            <person name="Spormann A.M."/>
            <person name="Op den Camp H."/>
            <person name="Overmann J."/>
            <person name="Amann R."/>
            <person name="Jetten M.S.M."/>
            <person name="Mascher T."/>
            <person name="Medema M.H."/>
            <person name="Devos D.P."/>
            <person name="Kaster A.-K."/>
            <person name="Ovreas L."/>
            <person name="Rohde M."/>
            <person name="Galperin M.Y."/>
            <person name="Jogler C."/>
        </authorList>
    </citation>
    <scope>NUCLEOTIDE SEQUENCE [LARGE SCALE GENOMIC DNA]</scope>
    <source>
        <strain evidence="3 4">V22</strain>
    </source>
</reference>
<evidence type="ECO:0000313" key="4">
    <source>
        <dbReference type="Proteomes" id="UP000319976"/>
    </source>
</evidence>
<evidence type="ECO:0000313" key="3">
    <source>
        <dbReference type="EMBL" id="QDT64889.1"/>
    </source>
</evidence>
<dbReference type="PANTHER" id="PTHR43377">
    <property type="entry name" value="BILIVERDIN REDUCTASE A"/>
    <property type="match status" value="1"/>
</dbReference>
<dbReference type="InterPro" id="IPR055170">
    <property type="entry name" value="GFO_IDH_MocA-like_dom"/>
</dbReference>
<dbReference type="InterPro" id="IPR036291">
    <property type="entry name" value="NAD(P)-bd_dom_sf"/>
</dbReference>
<dbReference type="AlphaFoldDB" id="A0A517T959"/>
<dbReference type="Gene3D" id="3.40.50.720">
    <property type="entry name" value="NAD(P)-binding Rossmann-like Domain"/>
    <property type="match status" value="1"/>
</dbReference>
<organism evidence="3 4">
    <name type="scientific">Calycomorphotria hydatis</name>
    <dbReference type="NCBI Taxonomy" id="2528027"/>
    <lineage>
        <taxon>Bacteria</taxon>
        <taxon>Pseudomonadati</taxon>
        <taxon>Planctomycetota</taxon>
        <taxon>Planctomycetia</taxon>
        <taxon>Planctomycetales</taxon>
        <taxon>Planctomycetaceae</taxon>
        <taxon>Calycomorphotria</taxon>
    </lineage>
</organism>
<keyword evidence="3" id="KW-0560">Oxidoreductase</keyword>
<evidence type="ECO:0000259" key="2">
    <source>
        <dbReference type="Pfam" id="PF22725"/>
    </source>
</evidence>
<dbReference type="Pfam" id="PF22725">
    <property type="entry name" value="GFO_IDH_MocA_C3"/>
    <property type="match status" value="1"/>
</dbReference>
<evidence type="ECO:0000259" key="1">
    <source>
        <dbReference type="Pfam" id="PF01408"/>
    </source>
</evidence>
<proteinExistence type="predicted"/>
<dbReference type="RefSeq" id="WP_145262431.1">
    <property type="nucleotide sequence ID" value="NZ_CP036316.1"/>
</dbReference>
<dbReference type="PANTHER" id="PTHR43377:SF1">
    <property type="entry name" value="BILIVERDIN REDUCTASE A"/>
    <property type="match status" value="1"/>
</dbReference>
<protein>
    <submittedName>
        <fullName evidence="3">Putative oxidoreductase YcjS</fullName>
        <ecNumber evidence="3">1.-.-.-</ecNumber>
    </submittedName>
</protein>
<dbReference type="OrthoDB" id="179913at2"/>